<feature type="domain" description="Lnb N-terminal periplasmic" evidence="3">
    <location>
        <begin position="40"/>
        <end position="166"/>
    </location>
</feature>
<dbReference type="Pfam" id="PF13387">
    <property type="entry name" value="Lnb_N"/>
    <property type="match status" value="1"/>
</dbReference>
<dbReference type="EMBL" id="RPFJ01000012">
    <property type="protein sequence ID" value="RPD96176.1"/>
    <property type="molecule type" value="Genomic_DNA"/>
</dbReference>
<keyword evidence="2" id="KW-0732">Signal</keyword>
<protein>
    <submittedName>
        <fullName evidence="5">DUF4105 domain-containing protein</fullName>
    </submittedName>
</protein>
<dbReference type="InterPro" id="IPR057436">
    <property type="entry name" value="5TMH_Lnb"/>
</dbReference>
<feature type="transmembrane region" description="Helical" evidence="1">
    <location>
        <begin position="343"/>
        <end position="360"/>
    </location>
</feature>
<feature type="domain" description="Lnb-like transmembrane" evidence="4">
    <location>
        <begin position="253"/>
        <end position="384"/>
    </location>
</feature>
<proteinExistence type="predicted"/>
<evidence type="ECO:0000313" key="6">
    <source>
        <dbReference type="Proteomes" id="UP000270856"/>
    </source>
</evidence>
<gene>
    <name evidence="5" type="ORF">EGM88_10430</name>
</gene>
<feature type="transmembrane region" description="Helical" evidence="1">
    <location>
        <begin position="249"/>
        <end position="271"/>
    </location>
</feature>
<organism evidence="5 6">
    <name type="scientific">Aureibaculum marinum</name>
    <dbReference type="NCBI Taxonomy" id="2487930"/>
    <lineage>
        <taxon>Bacteria</taxon>
        <taxon>Pseudomonadati</taxon>
        <taxon>Bacteroidota</taxon>
        <taxon>Flavobacteriia</taxon>
        <taxon>Flavobacteriales</taxon>
        <taxon>Flavobacteriaceae</taxon>
        <taxon>Aureibaculum</taxon>
    </lineage>
</organism>
<keyword evidence="1" id="KW-1133">Transmembrane helix</keyword>
<keyword evidence="1" id="KW-0472">Membrane</keyword>
<sequence>MKKKFVLILLLLFISNGFSQQITLSNRAEISVITVDPGTEQLYDTFGHSAFRVKDDILRMDLAYNYGIFDFNTPNFYTKFAQGKLLYELAAYPFSAFYRSYAQENRRIREQVLDLTQEEKQAFFNFLQNNAKPENKSYLYDFFYDNCATKLKEVAENVLEQNVEFNTSFIEGKNETLRSLIHQYSKQKHPWGTFGIDLALGAIIDKKATTKDYLFLPDNIFNAYAESTINGKPIVKKTNTLFTPKEQKIPVALFSPTIIFSLFALLFLWITYRDYKKQKRSKWVDFILFLCTGLIGVVVLLLWFATDHTATKDNYNALWAFMPNLIVAFIVVKNNLPLWIKNYLFLVLILLIVTIILWIFKIQVFAVGIIPLLIVLGVRYLFLLKTIDLKTD</sequence>
<feature type="chain" id="PRO_5018227736" evidence="2">
    <location>
        <begin position="20"/>
        <end position="392"/>
    </location>
</feature>
<keyword evidence="6" id="KW-1185">Reference proteome</keyword>
<dbReference type="InterPro" id="IPR025178">
    <property type="entry name" value="Lnb_N"/>
</dbReference>
<feature type="transmembrane region" description="Helical" evidence="1">
    <location>
        <begin position="366"/>
        <end position="384"/>
    </location>
</feature>
<dbReference type="AlphaFoldDB" id="A0A3N4NSX3"/>
<evidence type="ECO:0000259" key="4">
    <source>
        <dbReference type="Pfam" id="PF25221"/>
    </source>
</evidence>
<evidence type="ECO:0000256" key="2">
    <source>
        <dbReference type="SAM" id="SignalP"/>
    </source>
</evidence>
<accession>A0A3N4NSX3</accession>
<dbReference type="Proteomes" id="UP000270856">
    <property type="component" value="Unassembled WGS sequence"/>
</dbReference>
<feature type="signal peptide" evidence="2">
    <location>
        <begin position="1"/>
        <end position="19"/>
    </location>
</feature>
<dbReference type="Pfam" id="PF25221">
    <property type="entry name" value="5TMH_Lnb"/>
    <property type="match status" value="1"/>
</dbReference>
<name>A0A3N4NSX3_9FLAO</name>
<comment type="caution">
    <text evidence="5">The sequence shown here is derived from an EMBL/GenBank/DDBJ whole genome shotgun (WGS) entry which is preliminary data.</text>
</comment>
<feature type="transmembrane region" description="Helical" evidence="1">
    <location>
        <begin position="317"/>
        <end position="336"/>
    </location>
</feature>
<keyword evidence="1" id="KW-0812">Transmembrane</keyword>
<reference evidence="5 6" key="1">
    <citation type="submission" date="2018-11" db="EMBL/GenBank/DDBJ databases">
        <title>Aureibaculum marinum gen. nov., sp. nov., a member of the family Flavobacteriaceae isolated from the Bohai Sea.</title>
        <authorList>
            <person name="Ji X."/>
        </authorList>
    </citation>
    <scope>NUCLEOTIDE SEQUENCE [LARGE SCALE GENOMIC DNA]</scope>
    <source>
        <strain evidence="5 6">BH-SD17</strain>
    </source>
</reference>
<dbReference type="OrthoDB" id="319167at2"/>
<evidence type="ECO:0000256" key="1">
    <source>
        <dbReference type="SAM" id="Phobius"/>
    </source>
</evidence>
<dbReference type="RefSeq" id="WP_123898227.1">
    <property type="nucleotide sequence ID" value="NZ_RPFJ01000012.1"/>
</dbReference>
<evidence type="ECO:0000259" key="3">
    <source>
        <dbReference type="Pfam" id="PF13387"/>
    </source>
</evidence>
<feature type="transmembrane region" description="Helical" evidence="1">
    <location>
        <begin position="283"/>
        <end position="305"/>
    </location>
</feature>
<evidence type="ECO:0000313" key="5">
    <source>
        <dbReference type="EMBL" id="RPD96176.1"/>
    </source>
</evidence>